<feature type="compositionally biased region" description="Low complexity" evidence="3">
    <location>
        <begin position="132"/>
        <end position="163"/>
    </location>
</feature>
<keyword evidence="7" id="KW-1185">Reference proteome</keyword>
<dbReference type="Gene3D" id="3.60.21.10">
    <property type="match status" value="1"/>
</dbReference>
<keyword evidence="4" id="KW-0812">Transmembrane</keyword>
<sequence>MVVVFVLVTVAVFALLAGVHRYVWRRLVGDTTAQGSLARRAGTVAVWVLPLLSVGAFAGGRAGFPFWLQRVLAWPGYLWLAVLLYLTLALLVGEAARPLLRRLLARRAARTAAAGTEPAAVPRTAALVAATSATETPAGAPAEAPVEAATDTDAPAASPAPESVPEPEAEPAPEPAPHTPADPSRRLFVARAVGGAAALAGLGTVGYGTYGVLRGPRVKRITVPLARLPRSAHGFRIAVVSDIHLGPILGRAHTRRIVDTINATSPDLVAVVGDLVDGTVADLGTAAEPLAGLEARHGSYFVTGNHEYFSGAAEWVDHVRELGLRPLENARVEIAGFDLAGVNDVAGESEGQGPDFAAALGDRDRSRASVLLAHQPVVIDDAVAHGVDLQLSGHTHGGQLWPGNLLAELANPTVAGLERYGDTQLYVSRGAGAWGPPVRVGAPSDITVVELASKRT</sequence>
<feature type="transmembrane region" description="Helical" evidence="4">
    <location>
        <begin position="6"/>
        <end position="24"/>
    </location>
</feature>
<dbReference type="CDD" id="cd07385">
    <property type="entry name" value="MPP_YkuE_C"/>
    <property type="match status" value="1"/>
</dbReference>
<evidence type="ECO:0000259" key="5">
    <source>
        <dbReference type="Pfam" id="PF00149"/>
    </source>
</evidence>
<dbReference type="SUPFAM" id="SSF56300">
    <property type="entry name" value="Metallo-dependent phosphatases"/>
    <property type="match status" value="1"/>
</dbReference>
<proteinExistence type="predicted"/>
<dbReference type="Proteomes" id="UP000735541">
    <property type="component" value="Unassembled WGS sequence"/>
</dbReference>
<feature type="transmembrane region" description="Helical" evidence="4">
    <location>
        <begin position="44"/>
        <end position="64"/>
    </location>
</feature>
<keyword evidence="1" id="KW-0479">Metal-binding</keyword>
<feature type="region of interest" description="Disordered" evidence="3">
    <location>
        <begin position="132"/>
        <end position="183"/>
    </location>
</feature>
<keyword evidence="4" id="KW-1133">Transmembrane helix</keyword>
<feature type="domain" description="Calcineurin-like phosphoesterase" evidence="5">
    <location>
        <begin position="235"/>
        <end position="397"/>
    </location>
</feature>
<reference evidence="6 7" key="1">
    <citation type="submission" date="2021-07" db="EMBL/GenBank/DDBJ databases">
        <title>Sequencing Streptomyces halstedii LGO-A4 genome an citrus endophytic actinomycete.</title>
        <authorList>
            <person name="Samborskyy M."/>
            <person name="Scott N."/>
            <person name="Deglau R."/>
            <person name="Dickens S."/>
            <person name="Oliveira L.G."/>
        </authorList>
    </citation>
    <scope>NUCLEOTIDE SEQUENCE [LARGE SCALE GENOMIC DNA]</scope>
    <source>
        <strain evidence="6 7">LGO-A4</strain>
    </source>
</reference>
<dbReference type="PANTHER" id="PTHR31302">
    <property type="entry name" value="TRANSMEMBRANE PROTEIN WITH METALLOPHOSPHOESTERASE DOMAIN-RELATED"/>
    <property type="match status" value="1"/>
</dbReference>
<dbReference type="Pfam" id="PF00149">
    <property type="entry name" value="Metallophos"/>
    <property type="match status" value="1"/>
</dbReference>
<dbReference type="InterPro" id="IPR029052">
    <property type="entry name" value="Metallo-depent_PP-like"/>
</dbReference>
<accession>A0ABS6TQY7</accession>
<feature type="transmembrane region" description="Helical" evidence="4">
    <location>
        <begin position="76"/>
        <end position="100"/>
    </location>
</feature>
<evidence type="ECO:0000256" key="4">
    <source>
        <dbReference type="SAM" id="Phobius"/>
    </source>
</evidence>
<dbReference type="InterPro" id="IPR051158">
    <property type="entry name" value="Metallophosphoesterase_sf"/>
</dbReference>
<keyword evidence="4" id="KW-0472">Membrane</keyword>
<organism evidence="6 7">
    <name type="scientific">Streptomyces halstedii</name>
    <dbReference type="NCBI Taxonomy" id="1944"/>
    <lineage>
        <taxon>Bacteria</taxon>
        <taxon>Bacillati</taxon>
        <taxon>Actinomycetota</taxon>
        <taxon>Actinomycetes</taxon>
        <taxon>Kitasatosporales</taxon>
        <taxon>Streptomycetaceae</taxon>
        <taxon>Streptomyces</taxon>
    </lineage>
</organism>
<evidence type="ECO:0000256" key="2">
    <source>
        <dbReference type="ARBA" id="ARBA00022801"/>
    </source>
</evidence>
<protein>
    <submittedName>
        <fullName evidence="6">Metallophosphoesterase</fullName>
    </submittedName>
</protein>
<dbReference type="PANTHER" id="PTHR31302:SF31">
    <property type="entry name" value="PHOSPHODIESTERASE YAEI"/>
    <property type="match status" value="1"/>
</dbReference>
<name>A0ABS6TQY7_STRHA</name>
<evidence type="ECO:0000256" key="3">
    <source>
        <dbReference type="SAM" id="MobiDB-lite"/>
    </source>
</evidence>
<evidence type="ECO:0000313" key="7">
    <source>
        <dbReference type="Proteomes" id="UP000735541"/>
    </source>
</evidence>
<dbReference type="EMBL" id="JAHUVW010000001">
    <property type="protein sequence ID" value="MBV7670544.1"/>
    <property type="molecule type" value="Genomic_DNA"/>
</dbReference>
<dbReference type="InterPro" id="IPR004843">
    <property type="entry name" value="Calcineurin-like_PHP"/>
</dbReference>
<keyword evidence="2" id="KW-0378">Hydrolase</keyword>
<evidence type="ECO:0000313" key="6">
    <source>
        <dbReference type="EMBL" id="MBV7670544.1"/>
    </source>
</evidence>
<evidence type="ECO:0000256" key="1">
    <source>
        <dbReference type="ARBA" id="ARBA00022723"/>
    </source>
</evidence>
<comment type="caution">
    <text evidence="6">The sequence shown here is derived from an EMBL/GenBank/DDBJ whole genome shotgun (WGS) entry which is preliminary data.</text>
</comment>
<gene>
    <name evidence="6" type="ORF">STHAL_13850</name>
</gene>
<dbReference type="RefSeq" id="WP_228869081.1">
    <property type="nucleotide sequence ID" value="NZ_JAHUVW010000001.1"/>
</dbReference>